<feature type="transmembrane region" description="Helical" evidence="5">
    <location>
        <begin position="23"/>
        <end position="45"/>
    </location>
</feature>
<dbReference type="Proteomes" id="UP001150925">
    <property type="component" value="Unassembled WGS sequence"/>
</dbReference>
<evidence type="ECO:0000256" key="3">
    <source>
        <dbReference type="ARBA" id="ARBA00022989"/>
    </source>
</evidence>
<comment type="caution">
    <text evidence="6">The sequence shown here is derived from an EMBL/GenBank/DDBJ whole genome shotgun (WGS) entry which is preliminary data.</text>
</comment>
<keyword evidence="3 5" id="KW-1133">Transmembrane helix</keyword>
<dbReference type="AlphaFoldDB" id="A0A9W8E4R0"/>
<dbReference type="EMBL" id="JANBPY010002234">
    <property type="protein sequence ID" value="KAJ1955891.1"/>
    <property type="molecule type" value="Genomic_DNA"/>
</dbReference>
<keyword evidence="4 5" id="KW-0472">Membrane</keyword>
<accession>A0A9W8E4R0</accession>
<evidence type="ECO:0000256" key="5">
    <source>
        <dbReference type="SAM" id="Phobius"/>
    </source>
</evidence>
<dbReference type="OrthoDB" id="10012223at2759"/>
<feature type="transmembrane region" description="Helical" evidence="5">
    <location>
        <begin position="121"/>
        <end position="141"/>
    </location>
</feature>
<feature type="transmembrane region" description="Helical" evidence="5">
    <location>
        <begin position="147"/>
        <end position="174"/>
    </location>
</feature>
<comment type="subcellular location">
    <subcellularLocation>
        <location evidence="1">Membrane</location>
        <topology evidence="1">Multi-pass membrane protein</topology>
    </subcellularLocation>
</comment>
<dbReference type="PANTHER" id="PTHR34292">
    <property type="entry name" value="OUTER SPORE WALL PROTEIN LDS1"/>
    <property type="match status" value="1"/>
</dbReference>
<proteinExistence type="predicted"/>
<name>A0A9W8E4R0_9FUNG</name>
<evidence type="ECO:0000313" key="6">
    <source>
        <dbReference type="EMBL" id="KAJ1955891.1"/>
    </source>
</evidence>
<evidence type="ECO:0000256" key="4">
    <source>
        <dbReference type="ARBA" id="ARBA00023136"/>
    </source>
</evidence>
<evidence type="ECO:0000256" key="2">
    <source>
        <dbReference type="ARBA" id="ARBA00022692"/>
    </source>
</evidence>
<sequence>MAYAKPSSFPLRGILFFLTHPSLWYRCICGLFIMLLISIASLVGFSFAISPTAHALVRANCPEGLAWVVAVILMLIESALAVIIMGLILMPFLQDALFDQVLRLRGLEQAILKPAEQHNMLFRAIGAGILFGLFQVLVLLLTLPVHAIVIVGSILVVMINGIILAWGYMLHYLIELRGMSFGQSRHWVSLNRKSYMSFGTVAFLLELIPLFNIMFMFTNAVGAALWAEWEYHKEIKNRGQPGYEYYAAMPLPLSLDGTQ</sequence>
<dbReference type="PANTHER" id="PTHR34292:SF2">
    <property type="entry name" value="OUTER SPORE WALL PROTEIN LDS1"/>
    <property type="match status" value="1"/>
</dbReference>
<evidence type="ECO:0000256" key="1">
    <source>
        <dbReference type="ARBA" id="ARBA00004141"/>
    </source>
</evidence>
<feature type="transmembrane region" description="Helical" evidence="5">
    <location>
        <begin position="65"/>
        <end position="93"/>
    </location>
</feature>
<dbReference type="InterPro" id="IPR059112">
    <property type="entry name" value="CysZ/EI24"/>
</dbReference>
<reference evidence="6" key="1">
    <citation type="submission" date="2022-07" db="EMBL/GenBank/DDBJ databases">
        <title>Phylogenomic reconstructions and comparative analyses of Kickxellomycotina fungi.</title>
        <authorList>
            <person name="Reynolds N.K."/>
            <person name="Stajich J.E."/>
            <person name="Barry K."/>
            <person name="Grigoriev I.V."/>
            <person name="Crous P."/>
            <person name="Smith M.E."/>
        </authorList>
    </citation>
    <scope>NUCLEOTIDE SEQUENCE</scope>
    <source>
        <strain evidence="6">RSA 1196</strain>
    </source>
</reference>
<keyword evidence="2 5" id="KW-0812">Transmembrane</keyword>
<dbReference type="Pfam" id="PF07264">
    <property type="entry name" value="EI24"/>
    <property type="match status" value="1"/>
</dbReference>
<dbReference type="InterPro" id="IPR052786">
    <property type="entry name" value="Spore_wall_assembly"/>
</dbReference>
<keyword evidence="7" id="KW-1185">Reference proteome</keyword>
<gene>
    <name evidence="6" type="ORF">IWQ62_005426</name>
</gene>
<evidence type="ECO:0000313" key="7">
    <source>
        <dbReference type="Proteomes" id="UP001150925"/>
    </source>
</evidence>
<organism evidence="6 7">
    <name type="scientific">Dispira parvispora</name>
    <dbReference type="NCBI Taxonomy" id="1520584"/>
    <lineage>
        <taxon>Eukaryota</taxon>
        <taxon>Fungi</taxon>
        <taxon>Fungi incertae sedis</taxon>
        <taxon>Zoopagomycota</taxon>
        <taxon>Kickxellomycotina</taxon>
        <taxon>Dimargaritomycetes</taxon>
        <taxon>Dimargaritales</taxon>
        <taxon>Dimargaritaceae</taxon>
        <taxon>Dispira</taxon>
    </lineage>
</organism>
<protein>
    <submittedName>
        <fullName evidence="6">Uncharacterized protein</fullName>
    </submittedName>
</protein>